<dbReference type="InterPro" id="IPR037171">
    <property type="entry name" value="NagB/RpiA_transferase-like"/>
</dbReference>
<feature type="binding site" evidence="4">
    <location>
        <position position="59"/>
    </location>
    <ligand>
        <name>substrate</name>
    </ligand>
</feature>
<dbReference type="NCBIfam" id="TIGR02727">
    <property type="entry name" value="MTHFS_bact"/>
    <property type="match status" value="1"/>
</dbReference>
<dbReference type="GO" id="GO:0046872">
    <property type="term" value="F:metal ion binding"/>
    <property type="evidence" value="ECO:0007669"/>
    <property type="project" value="UniProtKB-KW"/>
</dbReference>
<evidence type="ECO:0000256" key="4">
    <source>
        <dbReference type="PIRSR" id="PIRSR006806-1"/>
    </source>
</evidence>
<protein>
    <recommendedName>
        <fullName evidence="5">5-formyltetrahydrofolate cyclo-ligase</fullName>
        <ecNumber evidence="5">6.3.3.2</ecNumber>
    </recommendedName>
</protein>
<dbReference type="RefSeq" id="WP_129423462.1">
    <property type="nucleotide sequence ID" value="NZ_SDPW01000001.1"/>
</dbReference>
<comment type="caution">
    <text evidence="6">The sequence shown here is derived from an EMBL/GenBank/DDBJ whole genome shotgun (WGS) entry which is preliminary data.</text>
</comment>
<accession>A0A4Q2K1C1</accession>
<evidence type="ECO:0000256" key="2">
    <source>
        <dbReference type="ARBA" id="ARBA00022741"/>
    </source>
</evidence>
<keyword evidence="2 4" id="KW-0547">Nucleotide-binding</keyword>
<dbReference type="GO" id="GO:0035999">
    <property type="term" value="P:tetrahydrofolate interconversion"/>
    <property type="evidence" value="ECO:0007669"/>
    <property type="project" value="TreeGrafter"/>
</dbReference>
<proteinExistence type="inferred from homology"/>
<name>A0A4Q2K1C1_9ACTN</name>
<feature type="binding site" evidence="4">
    <location>
        <begin position="156"/>
        <end position="164"/>
    </location>
    <ligand>
        <name>ATP</name>
        <dbReference type="ChEBI" id="CHEBI:30616"/>
    </ligand>
</feature>
<feature type="binding site" evidence="4">
    <location>
        <begin position="4"/>
        <end position="8"/>
    </location>
    <ligand>
        <name>ATP</name>
        <dbReference type="ChEBI" id="CHEBI:30616"/>
    </ligand>
</feature>
<comment type="cofactor">
    <cofactor evidence="5">
        <name>Mg(2+)</name>
        <dbReference type="ChEBI" id="CHEBI:18420"/>
    </cofactor>
</comment>
<dbReference type="SUPFAM" id="SSF100950">
    <property type="entry name" value="NagB/RpiA/CoA transferase-like"/>
    <property type="match status" value="1"/>
</dbReference>
<dbReference type="PANTHER" id="PTHR23407:SF1">
    <property type="entry name" value="5-FORMYLTETRAHYDROFOLATE CYCLO-LIGASE"/>
    <property type="match status" value="1"/>
</dbReference>
<dbReference type="Pfam" id="PF01812">
    <property type="entry name" value="5-FTHF_cyc-lig"/>
    <property type="match status" value="1"/>
</dbReference>
<evidence type="ECO:0000256" key="5">
    <source>
        <dbReference type="RuleBase" id="RU361279"/>
    </source>
</evidence>
<organism evidence="6 7">
    <name type="scientific">Senegalimassilia faecalis</name>
    <dbReference type="NCBI Taxonomy" id="2509433"/>
    <lineage>
        <taxon>Bacteria</taxon>
        <taxon>Bacillati</taxon>
        <taxon>Actinomycetota</taxon>
        <taxon>Coriobacteriia</taxon>
        <taxon>Coriobacteriales</taxon>
        <taxon>Coriobacteriaceae</taxon>
        <taxon>Senegalimassilia</taxon>
    </lineage>
</organism>
<dbReference type="Proteomes" id="UP000293345">
    <property type="component" value="Unassembled WGS sequence"/>
</dbReference>
<evidence type="ECO:0000313" key="6">
    <source>
        <dbReference type="EMBL" id="RXZ53761.1"/>
    </source>
</evidence>
<sequence length="205" mass="23382">MALKESTRKLVLEKRDAIPADQRVKKSQRICDQLMQIALHHVDESTNISRNGLFIAAYEPMRSEVDVHPFFREAFARGWHVCLPCMAKDTESAKARMVFFELSEKRIFDERPAFLDHPAQPFLLADLHAQGWHEIDEVLFDIAVIPMVAFDSTLMRLGYGGGNYDRFLPKLRPDCLVAGVAFAEQQIPVVPTEPHDLSLPRIIRA</sequence>
<dbReference type="PANTHER" id="PTHR23407">
    <property type="entry name" value="ATPASE INHIBITOR/5-FORMYLTETRAHYDROFOLATE CYCLO-LIGASE"/>
    <property type="match status" value="1"/>
</dbReference>
<dbReference type="EMBL" id="SDPW01000001">
    <property type="protein sequence ID" value="RXZ53761.1"/>
    <property type="molecule type" value="Genomic_DNA"/>
</dbReference>
<comment type="catalytic activity">
    <reaction evidence="5">
        <text>(6S)-5-formyl-5,6,7,8-tetrahydrofolate + ATP = (6R)-5,10-methenyltetrahydrofolate + ADP + phosphate</text>
        <dbReference type="Rhea" id="RHEA:10488"/>
        <dbReference type="ChEBI" id="CHEBI:30616"/>
        <dbReference type="ChEBI" id="CHEBI:43474"/>
        <dbReference type="ChEBI" id="CHEBI:57455"/>
        <dbReference type="ChEBI" id="CHEBI:57457"/>
        <dbReference type="ChEBI" id="CHEBI:456216"/>
        <dbReference type="EC" id="6.3.3.2"/>
    </reaction>
</comment>
<keyword evidence="5" id="KW-0479">Metal-binding</keyword>
<dbReference type="EC" id="6.3.3.2" evidence="5"/>
<gene>
    <name evidence="6" type="ORF">ET524_04110</name>
</gene>
<evidence type="ECO:0000313" key="7">
    <source>
        <dbReference type="Proteomes" id="UP000293345"/>
    </source>
</evidence>
<keyword evidence="3 4" id="KW-0067">ATP-binding</keyword>
<dbReference type="GO" id="GO:0005524">
    <property type="term" value="F:ATP binding"/>
    <property type="evidence" value="ECO:0007669"/>
    <property type="project" value="UniProtKB-KW"/>
</dbReference>
<comment type="similarity">
    <text evidence="1 5">Belongs to the 5-formyltetrahydrofolate cyclo-ligase family.</text>
</comment>
<dbReference type="InterPro" id="IPR002698">
    <property type="entry name" value="FTHF_cligase"/>
</dbReference>
<keyword evidence="5" id="KW-0460">Magnesium</keyword>
<dbReference type="Gene3D" id="3.40.50.10420">
    <property type="entry name" value="NagB/RpiA/CoA transferase-like"/>
    <property type="match status" value="1"/>
</dbReference>
<reference evidence="6 7" key="1">
    <citation type="submission" date="2019-01" db="EMBL/GenBank/DDBJ databases">
        <title>Senegalimassilia sp. nov. KGMB04484 isolated human feces.</title>
        <authorList>
            <person name="Han K.-I."/>
            <person name="Kim J.-S."/>
            <person name="Lee K.C."/>
            <person name="Suh M.K."/>
            <person name="Eom M.K."/>
            <person name="Lee J.H."/>
            <person name="Park S.-H."/>
            <person name="Kang S.W."/>
            <person name="Park J.-E."/>
            <person name="Oh B.S."/>
            <person name="Yu S.Y."/>
            <person name="Choi S.-H."/>
            <person name="Lee D.H."/>
            <person name="Yoon H."/>
            <person name="Kim B.-Y."/>
            <person name="Lee J.H."/>
            <person name="Lee J.-S."/>
        </authorList>
    </citation>
    <scope>NUCLEOTIDE SEQUENCE [LARGE SCALE GENOMIC DNA]</scope>
    <source>
        <strain evidence="6 7">KGMB04484</strain>
    </source>
</reference>
<keyword evidence="7" id="KW-1185">Reference proteome</keyword>
<dbReference type="OrthoDB" id="3242798at2"/>
<keyword evidence="6" id="KW-0436">Ligase</keyword>
<dbReference type="AlphaFoldDB" id="A0A4Q2K1C1"/>
<dbReference type="PIRSF" id="PIRSF006806">
    <property type="entry name" value="FTHF_cligase"/>
    <property type="match status" value="1"/>
</dbReference>
<dbReference type="InterPro" id="IPR024185">
    <property type="entry name" value="FTHF_cligase-like_sf"/>
</dbReference>
<evidence type="ECO:0000256" key="3">
    <source>
        <dbReference type="ARBA" id="ARBA00022840"/>
    </source>
</evidence>
<evidence type="ECO:0000256" key="1">
    <source>
        <dbReference type="ARBA" id="ARBA00010638"/>
    </source>
</evidence>
<dbReference type="GO" id="GO:0009396">
    <property type="term" value="P:folic acid-containing compound biosynthetic process"/>
    <property type="evidence" value="ECO:0007669"/>
    <property type="project" value="TreeGrafter"/>
</dbReference>
<feature type="binding site" evidence="4">
    <location>
        <position position="64"/>
    </location>
    <ligand>
        <name>substrate</name>
    </ligand>
</feature>
<dbReference type="GO" id="GO:0030272">
    <property type="term" value="F:5-formyltetrahydrofolate cyclo-ligase activity"/>
    <property type="evidence" value="ECO:0007669"/>
    <property type="project" value="UniProtKB-EC"/>
</dbReference>